<organism evidence="2 3">
    <name type="scientific">Maribellus comscasis</name>
    <dbReference type="NCBI Taxonomy" id="2681766"/>
    <lineage>
        <taxon>Bacteria</taxon>
        <taxon>Pseudomonadati</taxon>
        <taxon>Bacteroidota</taxon>
        <taxon>Bacteroidia</taxon>
        <taxon>Marinilabiliales</taxon>
        <taxon>Prolixibacteraceae</taxon>
        <taxon>Maribellus</taxon>
    </lineage>
</organism>
<keyword evidence="3" id="KW-1185">Reference proteome</keyword>
<gene>
    <name evidence="2" type="ORF">GM418_02975</name>
</gene>
<proteinExistence type="predicted"/>
<dbReference type="EMBL" id="CP046401">
    <property type="protein sequence ID" value="QGY42653.1"/>
    <property type="molecule type" value="Genomic_DNA"/>
</dbReference>
<dbReference type="KEGG" id="mcos:GM418_02975"/>
<feature type="signal peptide" evidence="1">
    <location>
        <begin position="1"/>
        <end position="19"/>
    </location>
</feature>
<dbReference type="Proteomes" id="UP000428260">
    <property type="component" value="Chromosome"/>
</dbReference>
<evidence type="ECO:0000313" key="3">
    <source>
        <dbReference type="Proteomes" id="UP000428260"/>
    </source>
</evidence>
<dbReference type="AlphaFoldDB" id="A0A6I6JRW8"/>
<evidence type="ECO:0000313" key="2">
    <source>
        <dbReference type="EMBL" id="QGY42653.1"/>
    </source>
</evidence>
<sequence length="298" mass="34905">MKFRLLFFTFLFSFLYTSAQDDWGWWNELHGWESGDPGWRNWIKITPGYMGPNALPVPEIKRGFITEETEFQVTASNHFHSGDPTQDISAKLFLPFAKNRIAVEMWGVLFEYFAFSEEIRNERIARNKDGTGVAIGDFYFSTLIQISKDRRFPNTLLRFATKTASGNQLESARYTDSPGYFFDLSFSKDFGQKEATLFRPFGLIGFYSWQTNDELNLQNDAFLYAVGSEIVKNTWLFSGSFSGYSGYKNEHDRPMQLNFEMRKDFENRAVRLKYQHGLHDWKYKTLRVSFIWKFKGIS</sequence>
<accession>A0A6I6JRW8</accession>
<feature type="chain" id="PRO_5026238057" description="Transporter" evidence="1">
    <location>
        <begin position="20"/>
        <end position="298"/>
    </location>
</feature>
<evidence type="ECO:0000256" key="1">
    <source>
        <dbReference type="SAM" id="SignalP"/>
    </source>
</evidence>
<protein>
    <recommendedName>
        <fullName evidence="4">Transporter</fullName>
    </recommendedName>
</protein>
<reference evidence="2 3" key="1">
    <citation type="submission" date="2019-11" db="EMBL/GenBank/DDBJ databases">
        <authorList>
            <person name="Zheng R.K."/>
            <person name="Sun C.M."/>
        </authorList>
    </citation>
    <scope>NUCLEOTIDE SEQUENCE [LARGE SCALE GENOMIC DNA]</scope>
    <source>
        <strain evidence="2 3">WC007</strain>
    </source>
</reference>
<name>A0A6I6JRW8_9BACT</name>
<dbReference type="RefSeq" id="WP_158863002.1">
    <property type="nucleotide sequence ID" value="NZ_CP046401.1"/>
</dbReference>
<keyword evidence="1" id="KW-0732">Signal</keyword>
<evidence type="ECO:0008006" key="4">
    <source>
        <dbReference type="Google" id="ProtNLM"/>
    </source>
</evidence>